<dbReference type="Gene3D" id="1.25.10.10">
    <property type="entry name" value="Leucine-rich Repeat Variant"/>
    <property type="match status" value="2"/>
</dbReference>
<dbReference type="InterPro" id="IPR027417">
    <property type="entry name" value="P-loop_NTPase"/>
</dbReference>
<evidence type="ECO:0000256" key="3">
    <source>
        <dbReference type="ARBA" id="ARBA00022741"/>
    </source>
</evidence>
<evidence type="ECO:0000313" key="12">
    <source>
        <dbReference type="EMBL" id="MBW35010.1"/>
    </source>
</evidence>
<feature type="region of interest" description="Disordered" evidence="9">
    <location>
        <begin position="282"/>
        <end position="329"/>
    </location>
</feature>
<feature type="compositionally biased region" description="Basic and acidic residues" evidence="9">
    <location>
        <begin position="1984"/>
        <end position="1998"/>
    </location>
</feature>
<keyword evidence="3" id="KW-0547">Nucleotide-binding</keyword>
<dbReference type="GO" id="GO:0016887">
    <property type="term" value="F:ATP hydrolysis activity"/>
    <property type="evidence" value="ECO:0007669"/>
    <property type="project" value="InterPro"/>
</dbReference>
<evidence type="ECO:0000256" key="9">
    <source>
        <dbReference type="SAM" id="MobiDB-lite"/>
    </source>
</evidence>
<dbReference type="InterPro" id="IPR044972">
    <property type="entry name" value="Mot1"/>
</dbReference>
<dbReference type="InterPro" id="IPR038718">
    <property type="entry name" value="SNF2-like_sf"/>
</dbReference>
<dbReference type="PROSITE" id="PS51192">
    <property type="entry name" value="HELICASE_ATP_BIND_1"/>
    <property type="match status" value="1"/>
</dbReference>
<protein>
    <submittedName>
        <fullName evidence="12">Putative chromatin remodeling complex wstf-iswi small subunit</fullName>
    </submittedName>
</protein>
<evidence type="ECO:0000256" key="8">
    <source>
        <dbReference type="ARBA" id="ARBA00023242"/>
    </source>
</evidence>
<feature type="region of interest" description="Disordered" evidence="9">
    <location>
        <begin position="629"/>
        <end position="666"/>
    </location>
</feature>
<evidence type="ECO:0000256" key="5">
    <source>
        <dbReference type="ARBA" id="ARBA00022806"/>
    </source>
</evidence>
<dbReference type="EMBL" id="GGFK01001689">
    <property type="protein sequence ID" value="MBW35010.1"/>
    <property type="molecule type" value="Transcribed_RNA"/>
</dbReference>
<name>A0A2M4A2S2_9DIPT</name>
<evidence type="ECO:0000256" key="1">
    <source>
        <dbReference type="ARBA" id="ARBA00004123"/>
    </source>
</evidence>
<keyword evidence="5" id="KW-0347">Helicase</keyword>
<sequence>MTSRLDRLFILLESGSAAVTRKAAAKQIGEVQKLHPHELHNLLSRLLTYLHSNSWETRIAASQAVQAILENVPQWEPKCCSGGDVTVKKEEPEDEEEEEDDEQSNDSPAKAAGRREGGPITGRNHRTNHNRLSFDGFDLNAVLFKGARLMGSEGTEFDPLEENEMVDLREKLARQRALLNEKLGLSSGINLEEIVTLDDVRSNNGASGGFGGPRDEAPSQEKLVPVQEILRLNQRRSTAGSDASSDGLSCREKNRARRKARQQQQLQAFPCTISVGAAGSTGLAPTNGSSGHAGTPATTPGCDGEPDRKRIKTEKGEHGGPAGGTMPATPTTTTVASGWNGEAVPDLTGGWVDAVDWPLEAFCSRLFLDLFSPRWETRHGSATALRELLKTHSQGAGKSVGMSKSEMDRQHQLWLEDATLRLLCVLALDRFGDFVSDQVVAPVRETCAQVLGTVLRQLPLAKVRQSVDILLTFVKQKEWEVRHGGLLGIKYMLVVREDLVQAFLPVIINDVLTGLFDAVDDVGAVAAATLIPIASWLPKLLSHSQVSHIVKLLWDLLLDQDELASACNSFMGLLASILSLPAASSWIQMEPMSILVPRLWPFLSHCTSSVRRSTLQTLKTLTTNTTTIASWNSNGGTNGREKDKTEEEEGRLENGTETTTPSTATDDSILKLSHTDGTAATALGLNFGVKDWPSALLQEALRHIFQRVLVEHVEDIQSLAEDVWNNLIVNAELSALLHASCPYVSSWLCLAMQPVRLAFDPSSLIFAKPPSHSGGATNRERRRQFDSFESSSAGTGTHIGGQHQKLFLGGAETVPLELREKNVIRARCKASRMIGLLSRYLVLPAPGVDYTPETESPIDCYTKVLVGYLQSRSALQRLIASLVIAYWCGIDSTIQPGPPVLQDRLRACLNEYVYYDEVAILFTRLLQECRDYLATLKQYKVAPPEYAEAGTPKVLTLDQIYQIATTGPGWSGEEVRMKHCLKPKTADMLEERRRCLLSSHSATALEQTTLHISTQSSVSGAVVSLRCLPERLNPVVKPLMESIKREECELLQNLSARYLSELLDQVTVRTPCPNNKIVTNLCTLLKSDPEFTPRVPCPSKLLQQFDPNNTSETNPYHGILTLIKQQQKCKDQTTGSGSSSNGAGGSPRGPGRPPAVPAANVALDLSSSSSNATPATPHTDEGTGAGGTQESEETSRKHARTQRLGATAAITTICSHFGPLLPRKLPIVWQLLMDKISACVTEQYIDQLGRQVMAQEETNDFMTSLQLLEVAAPFIDASLHRSLFELLPKLCLLLRHPLKAIRHMVGRCLATLASVDAGPVMTLVINEVVPLLSCIENVIKRQGAAEAIACIVNRLQFEIVPYVVLLVVPLLGRMSDPDQSVRLVSTHCFATLIQLMPLDGLAVDNSSGNGGASDGGPSQVLSDDLKMRKMKDKRFLEYLFSPKTIPDFQLPVKINADLRSYQQSGVNWLWFLNRYKLHGILCDDMGLGKTLQAICILAADHHQRSVDRNCAQLPSLVICPPTLTGHWVYEVEKFLPTRFLRPLHYVGLPVSREQLRHKLGTYNLIVASYDIVRKDIEFFGSVHWNYCILDEGHIIKNGRTKSSKAIKQLVANHRLILSGTPIQNNVLELWSLFDFLMPGFLGTEKQFSTRFSRPILASRDPKSSPKEQEAGALAMEALHRQVLPFLLRRVKEDVLTDLPPKITQDLLCELSPLQERLYEDFSRSHLHSSDIRECLEHIDGQQMGPANKKTHVFQALRYLQNVCNHPKLVLSPSHPEYKDIVGEFTRNGASMDDIEHSAKLPVLKQLLLDCGIGTNEDVSVNQHRALIFCQLKAMLDILENDLLKKHLPAVSYLRLDGSVPPSTRHHIVTKFNGDPSIDVLLLTTQVGGLGLNLTGADTVIFVEHDWNPMKDLQAMDRAHRIGQKKVVNVYRLITRKSLEEKIMGLQKFKLQTANTVVSDENASMETMGTDQLLDLFTLAGDGGGKPKVETAKGPETRRRSSAQRAAASNALTGATGARAGSDANGSGSDATATGGAVGSNPAQFRTVLESLPELWDDRQYHEEYDLSQFIEGLKKKQERH</sequence>
<dbReference type="InterPro" id="IPR022707">
    <property type="entry name" value="Mot1_central_dom"/>
</dbReference>
<feature type="region of interest" description="Disordered" evidence="9">
    <location>
        <begin position="201"/>
        <end position="265"/>
    </location>
</feature>
<feature type="compositionally biased region" description="Polar residues" evidence="9">
    <location>
        <begin position="283"/>
        <end position="298"/>
    </location>
</feature>
<keyword evidence="2" id="KW-0677">Repeat</keyword>
<evidence type="ECO:0000259" key="11">
    <source>
        <dbReference type="PROSITE" id="PS51194"/>
    </source>
</evidence>
<dbReference type="SMART" id="SM00490">
    <property type="entry name" value="HELICc"/>
    <property type="match status" value="1"/>
</dbReference>
<feature type="compositionally biased region" description="Low complexity" evidence="9">
    <location>
        <begin position="2025"/>
        <end position="2034"/>
    </location>
</feature>
<dbReference type="SUPFAM" id="SSF52540">
    <property type="entry name" value="P-loop containing nucleoside triphosphate hydrolases"/>
    <property type="match status" value="2"/>
</dbReference>
<dbReference type="FunFam" id="1.25.10.10:FF:000101">
    <property type="entry name" value="TATA-binding protein-associated factor 172 isoform X2"/>
    <property type="match status" value="1"/>
</dbReference>
<accession>A0A2M4A2S2</accession>
<dbReference type="InterPro" id="IPR011989">
    <property type="entry name" value="ARM-like"/>
</dbReference>
<proteinExistence type="predicted"/>
<feature type="region of interest" description="Disordered" evidence="9">
    <location>
        <begin position="1127"/>
        <end position="1202"/>
    </location>
</feature>
<dbReference type="CDD" id="cd17999">
    <property type="entry name" value="DEXHc_Mot1"/>
    <property type="match status" value="1"/>
</dbReference>
<dbReference type="InterPro" id="IPR016024">
    <property type="entry name" value="ARM-type_fold"/>
</dbReference>
<evidence type="ECO:0000256" key="4">
    <source>
        <dbReference type="ARBA" id="ARBA00022801"/>
    </source>
</evidence>
<dbReference type="GO" id="GO:0005524">
    <property type="term" value="F:ATP binding"/>
    <property type="evidence" value="ECO:0007669"/>
    <property type="project" value="UniProtKB-KW"/>
</dbReference>
<dbReference type="Pfam" id="PF12054">
    <property type="entry name" value="DUF3535"/>
    <property type="match status" value="1"/>
</dbReference>
<dbReference type="InterPro" id="IPR014001">
    <property type="entry name" value="Helicase_ATP-bd"/>
</dbReference>
<feature type="compositionally biased region" description="Low complexity" evidence="9">
    <location>
        <begin position="653"/>
        <end position="665"/>
    </location>
</feature>
<feature type="compositionally biased region" description="Polar residues" evidence="9">
    <location>
        <begin position="235"/>
        <end position="247"/>
    </location>
</feature>
<organism evidence="12">
    <name type="scientific">Anopheles triannulatus</name>
    <dbReference type="NCBI Taxonomy" id="58253"/>
    <lineage>
        <taxon>Eukaryota</taxon>
        <taxon>Metazoa</taxon>
        <taxon>Ecdysozoa</taxon>
        <taxon>Arthropoda</taxon>
        <taxon>Hexapoda</taxon>
        <taxon>Insecta</taxon>
        <taxon>Pterygota</taxon>
        <taxon>Neoptera</taxon>
        <taxon>Endopterygota</taxon>
        <taxon>Diptera</taxon>
        <taxon>Nematocera</taxon>
        <taxon>Culicoidea</taxon>
        <taxon>Culicidae</taxon>
        <taxon>Anophelinae</taxon>
        <taxon>Anopheles</taxon>
    </lineage>
</organism>
<keyword evidence="6" id="KW-0067">ATP-binding</keyword>
<reference evidence="12" key="1">
    <citation type="submission" date="2018-01" db="EMBL/GenBank/DDBJ databases">
        <title>An insight into the sialome of Amazonian anophelines.</title>
        <authorList>
            <person name="Ribeiro J.M."/>
            <person name="Scarpassa V."/>
            <person name="Calvo E."/>
        </authorList>
    </citation>
    <scope>NUCLEOTIDE SEQUENCE</scope>
    <source>
        <tissue evidence="12">Salivary glands</tissue>
    </source>
</reference>
<dbReference type="SMART" id="SM00487">
    <property type="entry name" value="DEXDc"/>
    <property type="match status" value="1"/>
</dbReference>
<dbReference type="InterPro" id="IPR049730">
    <property type="entry name" value="SNF2/RAD54-like_C"/>
</dbReference>
<feature type="compositionally biased region" description="Acidic residues" evidence="9">
    <location>
        <begin position="92"/>
        <end position="104"/>
    </location>
</feature>
<feature type="compositionally biased region" description="Basic and acidic residues" evidence="9">
    <location>
        <begin position="305"/>
        <end position="318"/>
    </location>
</feature>
<dbReference type="Pfam" id="PF00176">
    <property type="entry name" value="SNF2-rel_dom"/>
    <property type="match status" value="1"/>
</dbReference>
<dbReference type="FunFam" id="3.40.50.300:FF:000428">
    <property type="entry name" value="TATA-binding protein-associated factor 172"/>
    <property type="match status" value="1"/>
</dbReference>
<evidence type="ECO:0000256" key="2">
    <source>
        <dbReference type="ARBA" id="ARBA00022737"/>
    </source>
</evidence>
<feature type="region of interest" description="Disordered" evidence="9">
    <location>
        <begin position="80"/>
        <end position="131"/>
    </location>
</feature>
<keyword evidence="7" id="KW-0238">DNA-binding</keyword>
<dbReference type="Gene3D" id="3.40.50.300">
    <property type="entry name" value="P-loop containing nucleotide triphosphate hydrolases"/>
    <property type="match status" value="1"/>
</dbReference>
<dbReference type="InterPro" id="IPR044078">
    <property type="entry name" value="Mot1_ATP-bd"/>
</dbReference>
<dbReference type="GO" id="GO:0005634">
    <property type="term" value="C:nucleus"/>
    <property type="evidence" value="ECO:0007669"/>
    <property type="project" value="UniProtKB-SubCell"/>
</dbReference>
<feature type="domain" description="Helicase C-terminal" evidence="11">
    <location>
        <begin position="1814"/>
        <end position="1968"/>
    </location>
</feature>
<feature type="compositionally biased region" description="Low complexity" evidence="9">
    <location>
        <begin position="1157"/>
        <end position="1177"/>
    </location>
</feature>
<dbReference type="FunFam" id="3.40.50.10810:FF:000009">
    <property type="entry name" value="B-TFIID TATA-box-binding protein-associated factor 1"/>
    <property type="match status" value="1"/>
</dbReference>
<feature type="region of interest" description="Disordered" evidence="9">
    <location>
        <begin position="1980"/>
        <end position="2041"/>
    </location>
</feature>
<dbReference type="PANTHER" id="PTHR36498">
    <property type="entry name" value="TATA-BINDING PROTEIN-ASSOCIATED FACTOR 172"/>
    <property type="match status" value="1"/>
</dbReference>
<dbReference type="GO" id="GO:0003677">
    <property type="term" value="F:DNA binding"/>
    <property type="evidence" value="ECO:0007669"/>
    <property type="project" value="UniProtKB-KW"/>
</dbReference>
<keyword evidence="4" id="KW-0378">Hydrolase</keyword>
<comment type="subcellular location">
    <subcellularLocation>
        <location evidence="1">Nucleus</location>
    </subcellularLocation>
</comment>
<dbReference type="Gene3D" id="3.40.50.10810">
    <property type="entry name" value="Tandem AAA-ATPase domain"/>
    <property type="match status" value="1"/>
</dbReference>
<evidence type="ECO:0000259" key="10">
    <source>
        <dbReference type="PROSITE" id="PS51192"/>
    </source>
</evidence>
<dbReference type="SUPFAM" id="SSF48371">
    <property type="entry name" value="ARM repeat"/>
    <property type="match status" value="1"/>
</dbReference>
<dbReference type="InterPro" id="IPR001650">
    <property type="entry name" value="Helicase_C-like"/>
</dbReference>
<evidence type="ECO:0000256" key="6">
    <source>
        <dbReference type="ARBA" id="ARBA00022840"/>
    </source>
</evidence>
<dbReference type="CDD" id="cd18793">
    <property type="entry name" value="SF2_C_SNF"/>
    <property type="match status" value="1"/>
</dbReference>
<dbReference type="GO" id="GO:0004386">
    <property type="term" value="F:helicase activity"/>
    <property type="evidence" value="ECO:0007669"/>
    <property type="project" value="UniProtKB-KW"/>
</dbReference>
<dbReference type="PROSITE" id="PS51194">
    <property type="entry name" value="HELICASE_CTER"/>
    <property type="match status" value="1"/>
</dbReference>
<feature type="domain" description="Helicase ATP-binding" evidence="10">
    <location>
        <begin position="1470"/>
        <end position="1639"/>
    </location>
</feature>
<evidence type="ECO:0000256" key="7">
    <source>
        <dbReference type="ARBA" id="ARBA00023125"/>
    </source>
</evidence>
<dbReference type="GO" id="GO:0017025">
    <property type="term" value="F:TBP-class protein binding"/>
    <property type="evidence" value="ECO:0007669"/>
    <property type="project" value="InterPro"/>
</dbReference>
<dbReference type="Pfam" id="PF00271">
    <property type="entry name" value="Helicase_C"/>
    <property type="match status" value="1"/>
</dbReference>
<dbReference type="PANTHER" id="PTHR36498:SF1">
    <property type="entry name" value="TATA-BINDING PROTEIN-ASSOCIATED FACTOR 172"/>
    <property type="match status" value="1"/>
</dbReference>
<keyword evidence="8" id="KW-0539">Nucleus</keyword>
<dbReference type="InterPro" id="IPR000330">
    <property type="entry name" value="SNF2_N"/>
</dbReference>